<dbReference type="Proteomes" id="UP001267290">
    <property type="component" value="Unassembled WGS sequence"/>
</dbReference>
<dbReference type="PROSITE" id="PS51257">
    <property type="entry name" value="PROKAR_LIPOPROTEIN"/>
    <property type="match status" value="1"/>
</dbReference>
<protein>
    <recommendedName>
        <fullName evidence="3">Lipoprotein</fullName>
    </recommendedName>
</protein>
<sequence length="116" mass="13426">MYIRRNVFILFFVTLMTVLLGCSNHSTPSNSTEPPVLTTEIRKITLSQLKQITKDMSYKELIHKLGNTKDIGSGISIFRYKFANGKFLDINMFEHDLDAMINEDVYQHIQNVLKIK</sequence>
<evidence type="ECO:0008006" key="3">
    <source>
        <dbReference type="Google" id="ProtNLM"/>
    </source>
</evidence>
<gene>
    <name evidence="1" type="ORF">J2736_004369</name>
</gene>
<keyword evidence="2" id="KW-1185">Reference proteome</keyword>
<reference evidence="1 2" key="1">
    <citation type="submission" date="2023-07" db="EMBL/GenBank/DDBJ databases">
        <title>Sorghum-associated microbial communities from plants grown in Nebraska, USA.</title>
        <authorList>
            <person name="Schachtman D."/>
        </authorList>
    </citation>
    <scope>NUCLEOTIDE SEQUENCE [LARGE SCALE GENOMIC DNA]</scope>
    <source>
        <strain evidence="1 2">CC258</strain>
    </source>
</reference>
<name>A0ABU1P272_9BACL</name>
<comment type="caution">
    <text evidence="1">The sequence shown here is derived from an EMBL/GenBank/DDBJ whole genome shotgun (WGS) entry which is preliminary data.</text>
</comment>
<evidence type="ECO:0000313" key="1">
    <source>
        <dbReference type="EMBL" id="MDR6553162.1"/>
    </source>
</evidence>
<dbReference type="EMBL" id="JAVDSB010000009">
    <property type="protein sequence ID" value="MDR6553162.1"/>
    <property type="molecule type" value="Genomic_DNA"/>
</dbReference>
<organism evidence="1 2">
    <name type="scientific">Paenibacillus qinlingensis</name>
    <dbReference type="NCBI Taxonomy" id="1837343"/>
    <lineage>
        <taxon>Bacteria</taxon>
        <taxon>Bacillati</taxon>
        <taxon>Bacillota</taxon>
        <taxon>Bacilli</taxon>
        <taxon>Bacillales</taxon>
        <taxon>Paenibacillaceae</taxon>
        <taxon>Paenibacillus</taxon>
    </lineage>
</organism>
<accession>A0ABU1P272</accession>
<evidence type="ECO:0000313" key="2">
    <source>
        <dbReference type="Proteomes" id="UP001267290"/>
    </source>
</evidence>
<proteinExistence type="predicted"/>